<evidence type="ECO:0000259" key="1">
    <source>
        <dbReference type="Pfam" id="PF24745"/>
    </source>
</evidence>
<protein>
    <recommendedName>
        <fullName evidence="1">DUF7693 domain-containing protein</fullName>
    </recommendedName>
</protein>
<evidence type="ECO:0000313" key="3">
    <source>
        <dbReference type="Proteomes" id="UP000381378"/>
    </source>
</evidence>
<dbReference type="Pfam" id="PF24745">
    <property type="entry name" value="DUF7693"/>
    <property type="match status" value="1"/>
</dbReference>
<proteinExistence type="predicted"/>
<evidence type="ECO:0000313" key="2">
    <source>
        <dbReference type="EMBL" id="VVQ10147.1"/>
    </source>
</evidence>
<reference evidence="2 3" key="1">
    <citation type="submission" date="2019-09" db="EMBL/GenBank/DDBJ databases">
        <authorList>
            <person name="Chandra G."/>
            <person name="Truman W A."/>
        </authorList>
    </citation>
    <scope>NUCLEOTIDE SEQUENCE [LARGE SCALE GENOMIC DNA]</scope>
    <source>
        <strain evidence="2">PS928</strain>
    </source>
</reference>
<organism evidence="2 3">
    <name type="scientific">Pseudomonas fluorescens</name>
    <dbReference type="NCBI Taxonomy" id="294"/>
    <lineage>
        <taxon>Bacteria</taxon>
        <taxon>Pseudomonadati</taxon>
        <taxon>Pseudomonadota</taxon>
        <taxon>Gammaproteobacteria</taxon>
        <taxon>Pseudomonadales</taxon>
        <taxon>Pseudomonadaceae</taxon>
        <taxon>Pseudomonas</taxon>
    </lineage>
</organism>
<sequence length="70" mass="8437">MRFMPATSTSMSSWEMLICDNRDQLDYCEQCVRPNRRDWPFDFGARFGTDRVAFLSTWEHQTLERILKEL</sequence>
<feature type="domain" description="DUF7693" evidence="1">
    <location>
        <begin position="11"/>
        <end position="69"/>
    </location>
</feature>
<accession>A0A5E7UFC0</accession>
<dbReference type="EMBL" id="CABVJF010000013">
    <property type="protein sequence ID" value="VVQ10147.1"/>
    <property type="molecule type" value="Genomic_DNA"/>
</dbReference>
<dbReference type="AlphaFoldDB" id="A0A5E7UFC0"/>
<gene>
    <name evidence="2" type="ORF">PS928_03587</name>
</gene>
<dbReference type="Proteomes" id="UP000381378">
    <property type="component" value="Unassembled WGS sequence"/>
</dbReference>
<name>A0A5E7UFC0_PSEFL</name>
<dbReference type="InterPro" id="IPR056110">
    <property type="entry name" value="DUF7693"/>
</dbReference>